<dbReference type="InterPro" id="IPR000195">
    <property type="entry name" value="Rab-GAP-TBC_dom"/>
</dbReference>
<evidence type="ECO:0000256" key="1">
    <source>
        <dbReference type="SAM" id="Phobius"/>
    </source>
</evidence>
<evidence type="ECO:0000313" key="4">
    <source>
        <dbReference type="Proteomes" id="UP000027120"/>
    </source>
</evidence>
<dbReference type="SUPFAM" id="SSF47923">
    <property type="entry name" value="Ypt/Rab-GAP domain of gyp1p"/>
    <property type="match status" value="1"/>
</dbReference>
<proteinExistence type="predicted"/>
<dbReference type="SMR" id="A0A067DJ42"/>
<keyword evidence="4" id="KW-1185">Reference proteome</keyword>
<protein>
    <recommendedName>
        <fullName evidence="2">Rab-GAP TBC domain-containing protein</fullName>
    </recommendedName>
</protein>
<feature type="domain" description="Rab-GAP TBC" evidence="2">
    <location>
        <begin position="24"/>
        <end position="74"/>
    </location>
</feature>
<evidence type="ECO:0000313" key="3">
    <source>
        <dbReference type="EMBL" id="KDO38621.1"/>
    </source>
</evidence>
<dbReference type="Proteomes" id="UP000027120">
    <property type="component" value="Unassembled WGS sequence"/>
</dbReference>
<dbReference type="Gene3D" id="1.10.472.80">
    <property type="entry name" value="Ypt/Rab-GAP domain of gyp1p, domain 3"/>
    <property type="match status" value="1"/>
</dbReference>
<dbReference type="EMBL" id="KK787702">
    <property type="protein sequence ID" value="KDO38621.1"/>
    <property type="molecule type" value="Genomic_DNA"/>
</dbReference>
<feature type="transmembrane region" description="Helical" evidence="1">
    <location>
        <begin position="12"/>
        <end position="32"/>
    </location>
</feature>
<keyword evidence="1" id="KW-0472">Membrane</keyword>
<organism evidence="3 4">
    <name type="scientific">Citrus sinensis</name>
    <name type="common">Sweet orange</name>
    <name type="synonym">Citrus aurantium var. sinensis</name>
    <dbReference type="NCBI Taxonomy" id="2711"/>
    <lineage>
        <taxon>Eukaryota</taxon>
        <taxon>Viridiplantae</taxon>
        <taxon>Streptophyta</taxon>
        <taxon>Embryophyta</taxon>
        <taxon>Tracheophyta</taxon>
        <taxon>Spermatophyta</taxon>
        <taxon>Magnoliopsida</taxon>
        <taxon>eudicotyledons</taxon>
        <taxon>Gunneridae</taxon>
        <taxon>Pentapetalae</taxon>
        <taxon>rosids</taxon>
        <taxon>malvids</taxon>
        <taxon>Sapindales</taxon>
        <taxon>Rutaceae</taxon>
        <taxon>Aurantioideae</taxon>
        <taxon>Citrus</taxon>
    </lineage>
</organism>
<keyword evidence="1" id="KW-1133">Transmembrane helix</keyword>
<keyword evidence="1" id="KW-0812">Transmembrane</keyword>
<name>A0A067DJ42_CITSI</name>
<dbReference type="InterPro" id="IPR035969">
    <property type="entry name" value="Rab-GAP_TBC_sf"/>
</dbReference>
<evidence type="ECO:0000259" key="2">
    <source>
        <dbReference type="Pfam" id="PF00566"/>
    </source>
</evidence>
<sequence>MAVIVVWVCEVVKVWLLAVVASRMIGWITLLLTQEFNFANNLHIWDTLLSDPDGPQETLLRVCCAMLILIRRRLLAGDFTSNLKLLQNYPPISIRHLLCVANKLRTLG</sequence>
<gene>
    <name evidence="3" type="ORF">CISIN_1g033935mg</name>
</gene>
<reference evidence="3 4" key="1">
    <citation type="submission" date="2014-04" db="EMBL/GenBank/DDBJ databases">
        <authorList>
            <consortium name="International Citrus Genome Consortium"/>
            <person name="Gmitter F."/>
            <person name="Chen C."/>
            <person name="Farmerie W."/>
            <person name="Harkins T."/>
            <person name="Desany B."/>
            <person name="Mohiuddin M."/>
            <person name="Kodira C."/>
            <person name="Borodovsky M."/>
            <person name="Lomsadze A."/>
            <person name="Burns P."/>
            <person name="Jenkins J."/>
            <person name="Prochnik S."/>
            <person name="Shu S."/>
            <person name="Chapman J."/>
            <person name="Pitluck S."/>
            <person name="Schmutz J."/>
            <person name="Rokhsar D."/>
        </authorList>
    </citation>
    <scope>NUCLEOTIDE SEQUENCE</scope>
</reference>
<dbReference type="AlphaFoldDB" id="A0A067DJ42"/>
<dbReference type="Pfam" id="PF00566">
    <property type="entry name" value="RabGAP-TBC"/>
    <property type="match status" value="1"/>
</dbReference>
<accession>A0A067DJ42</accession>